<dbReference type="PROSITE" id="PS00388">
    <property type="entry name" value="PROTEASOME_ALPHA_1"/>
    <property type="match status" value="1"/>
</dbReference>
<dbReference type="Proteomes" id="UP000002899">
    <property type="component" value="Chromosome IV"/>
</dbReference>
<dbReference type="VEuPathDB" id="PiroplasmaDB:BmR1_04g06610"/>
<dbReference type="GO" id="GO:0005634">
    <property type="term" value="C:nucleus"/>
    <property type="evidence" value="ECO:0007669"/>
    <property type="project" value="UniProtKB-SubCell"/>
</dbReference>
<dbReference type="PROSITE" id="PS51475">
    <property type="entry name" value="PROTEASOME_ALPHA_2"/>
    <property type="match status" value="1"/>
</dbReference>
<gene>
    <name evidence="6" type="ORF">BmR1_04g06610</name>
</gene>
<evidence type="ECO:0000256" key="2">
    <source>
        <dbReference type="ARBA" id="ARBA00022942"/>
    </source>
</evidence>
<comment type="subcellular location">
    <subcellularLocation>
        <location evidence="4">Cytoplasm</location>
    </subcellularLocation>
    <subcellularLocation>
        <location evidence="4">Nucleus</location>
    </subcellularLocation>
</comment>
<proteinExistence type="inferred from homology"/>
<evidence type="ECO:0000256" key="4">
    <source>
        <dbReference type="RuleBase" id="RU000551"/>
    </source>
</evidence>
<evidence type="ECO:0000256" key="1">
    <source>
        <dbReference type="ARBA" id="ARBA00022490"/>
    </source>
</evidence>
<dbReference type="GeneID" id="24425967"/>
<keyword evidence="4" id="KW-0539">Nucleus</keyword>
<dbReference type="KEGG" id="bmic:BmR1_04g06610"/>
<comment type="similarity">
    <text evidence="3 4">Belongs to the peptidase T1A family.</text>
</comment>
<dbReference type="Pfam" id="PF00227">
    <property type="entry name" value="Proteasome"/>
    <property type="match status" value="1"/>
</dbReference>
<keyword evidence="7" id="KW-1185">Reference proteome</keyword>
<dbReference type="GO" id="GO:0005737">
    <property type="term" value="C:cytoplasm"/>
    <property type="evidence" value="ECO:0007669"/>
    <property type="project" value="UniProtKB-SubCell"/>
</dbReference>
<dbReference type="NCBIfam" id="NF003075">
    <property type="entry name" value="PRK03996.1"/>
    <property type="match status" value="1"/>
</dbReference>
<evidence type="ECO:0000256" key="3">
    <source>
        <dbReference type="PROSITE-ProRule" id="PRU00808"/>
    </source>
</evidence>
<dbReference type="RefSeq" id="XP_021337745.1">
    <property type="nucleotide sequence ID" value="XM_021482526.1"/>
</dbReference>
<dbReference type="FunFam" id="3.60.20.10:FF:000004">
    <property type="entry name" value="Proteasome subunit alpha type-4"/>
    <property type="match status" value="1"/>
</dbReference>
<dbReference type="InterPro" id="IPR001353">
    <property type="entry name" value="Proteasome_sua/b"/>
</dbReference>
<dbReference type="GO" id="GO:0019773">
    <property type="term" value="C:proteasome core complex, alpha-subunit complex"/>
    <property type="evidence" value="ECO:0007669"/>
    <property type="project" value="UniProtKB-UniRule"/>
</dbReference>
<dbReference type="AlphaFoldDB" id="A0A1N6LXS8"/>
<sequence length="242" mass="26755">MSYDRAITIFSPDGHLLQVEYAIEAVRRGGCIVGVTGKDVIVLAAEKKVSNKLQNNHTAKKILQIDDNLALSFAGLNADARVLANKARLECQRYRLNMEDPASVDYISKHIARLQQSYTHKGGVRPFGISTLVVGFQINGDPGLYQTEPAGIFSAWKSKAVGKNSKTVQEYLEKNYTENLTEEAATLLAIKALFEVVEVNTKNIEVAVMRRSGLMHLDDDSLSIFINQIESEIKQSTDAPKN</sequence>
<dbReference type="OrthoDB" id="431557at2759"/>
<dbReference type="Gene3D" id="3.60.20.10">
    <property type="entry name" value="Glutamine Phosphoribosylpyrophosphate, subunit 1, domain 1"/>
    <property type="match status" value="1"/>
</dbReference>
<keyword evidence="2 3" id="KW-0647">Proteasome</keyword>
<dbReference type="PANTHER" id="PTHR11599">
    <property type="entry name" value="PROTEASOME SUBUNIT ALPHA/BETA"/>
    <property type="match status" value="1"/>
</dbReference>
<dbReference type="Pfam" id="PF10584">
    <property type="entry name" value="Proteasome_A_N"/>
    <property type="match status" value="1"/>
</dbReference>
<dbReference type="GO" id="GO:0006511">
    <property type="term" value="P:ubiquitin-dependent protein catabolic process"/>
    <property type="evidence" value="ECO:0007669"/>
    <property type="project" value="InterPro"/>
</dbReference>
<dbReference type="InterPro" id="IPR000426">
    <property type="entry name" value="Proteasome_asu_N"/>
</dbReference>
<keyword evidence="6" id="KW-0378">Hydrolase</keyword>
<feature type="domain" description="Proteasome alpha-type subunits" evidence="5">
    <location>
        <begin position="3"/>
        <end position="25"/>
    </location>
</feature>
<reference evidence="6 7" key="3">
    <citation type="journal article" date="2016" name="Sci. Rep.">
        <title>Genome-wide diversity and gene expression profiling of Babesia microti isolates identify polymorphic genes that mediate host-pathogen interactions.</title>
        <authorList>
            <person name="Silva J.C."/>
            <person name="Cornillot E."/>
            <person name="McCracken C."/>
            <person name="Usmani-Brown S."/>
            <person name="Dwivedi A."/>
            <person name="Ifeonu O.O."/>
            <person name="Crabtree J."/>
            <person name="Gotia H.T."/>
            <person name="Virji A.Z."/>
            <person name="Reynes C."/>
            <person name="Colinge J."/>
            <person name="Kumar V."/>
            <person name="Lawres L."/>
            <person name="Pazzi J.E."/>
            <person name="Pablo J.V."/>
            <person name="Hung C."/>
            <person name="Brancato J."/>
            <person name="Kumari P."/>
            <person name="Orvis J."/>
            <person name="Tretina K."/>
            <person name="Chibucos M."/>
            <person name="Ott S."/>
            <person name="Sadzewicz L."/>
            <person name="Sengamalay N."/>
            <person name="Shetty A.C."/>
            <person name="Su Q."/>
            <person name="Tallon L."/>
            <person name="Fraser C.M."/>
            <person name="Frutos R."/>
            <person name="Molina D.M."/>
            <person name="Krause P.J."/>
            <person name="Ben Mamoun C."/>
        </authorList>
    </citation>
    <scope>NUCLEOTIDE SEQUENCE [LARGE SCALE GENOMIC DNA]</scope>
    <source>
        <strain evidence="6 7">RI</strain>
    </source>
</reference>
<accession>A0A1N6LXS8</accession>
<evidence type="ECO:0000313" key="6">
    <source>
        <dbReference type="EMBL" id="SIO73674.1"/>
    </source>
</evidence>
<evidence type="ECO:0000313" key="7">
    <source>
        <dbReference type="Proteomes" id="UP000002899"/>
    </source>
</evidence>
<dbReference type="GO" id="GO:0016787">
    <property type="term" value="F:hydrolase activity"/>
    <property type="evidence" value="ECO:0007669"/>
    <property type="project" value="UniProtKB-KW"/>
</dbReference>
<dbReference type="InterPro" id="IPR050115">
    <property type="entry name" value="Proteasome_alpha"/>
</dbReference>
<dbReference type="CDD" id="cd03755">
    <property type="entry name" value="proteasome_alpha_type_7"/>
    <property type="match status" value="1"/>
</dbReference>
<dbReference type="SMART" id="SM00948">
    <property type="entry name" value="Proteasome_A_N"/>
    <property type="match status" value="1"/>
</dbReference>
<organism evidence="6 7">
    <name type="scientific">Babesia microti (strain RI)</name>
    <dbReference type="NCBI Taxonomy" id="1133968"/>
    <lineage>
        <taxon>Eukaryota</taxon>
        <taxon>Sar</taxon>
        <taxon>Alveolata</taxon>
        <taxon>Apicomplexa</taxon>
        <taxon>Aconoidasida</taxon>
        <taxon>Piroplasmida</taxon>
        <taxon>Babesiidae</taxon>
        <taxon>Babesia</taxon>
    </lineage>
</organism>
<dbReference type="InterPro" id="IPR023332">
    <property type="entry name" value="Proteasome_alpha-type"/>
</dbReference>
<keyword evidence="1 4" id="KW-0963">Cytoplasm</keyword>
<evidence type="ECO:0000259" key="5">
    <source>
        <dbReference type="PROSITE" id="PS00388"/>
    </source>
</evidence>
<dbReference type="EMBL" id="LN871599">
    <property type="protein sequence ID" value="SIO73674.1"/>
    <property type="molecule type" value="Genomic_DNA"/>
</dbReference>
<dbReference type="InterPro" id="IPR029055">
    <property type="entry name" value="Ntn_hydrolases_N"/>
</dbReference>
<dbReference type="SUPFAM" id="SSF56235">
    <property type="entry name" value="N-terminal nucleophile aminohydrolases (Ntn hydrolases)"/>
    <property type="match status" value="1"/>
</dbReference>
<protein>
    <recommendedName>
        <fullName evidence="4">Proteasome subunit alpha type</fullName>
    </recommendedName>
</protein>
<name>A0A1N6LXS8_BABMR</name>
<comment type="subunit">
    <text evidence="4">The 26S proteasome consists of a 20S proteasome core and two 19S regulatory subunits.</text>
</comment>
<reference evidence="6 7" key="2">
    <citation type="journal article" date="2013" name="PLoS ONE">
        <title>Whole genome mapping and re-organization of the nuclear and mitochondrial genomes of Babesia microti isolates.</title>
        <authorList>
            <person name="Cornillot E."/>
            <person name="Dassouli A."/>
            <person name="Garg A."/>
            <person name="Pachikara N."/>
            <person name="Randazzo S."/>
            <person name="Depoix D."/>
            <person name="Carcy B."/>
            <person name="Delbecq S."/>
            <person name="Frutos R."/>
            <person name="Silva J.C."/>
            <person name="Sutton R."/>
            <person name="Krause P.J."/>
            <person name="Mamoun C.B."/>
        </authorList>
    </citation>
    <scope>NUCLEOTIDE SEQUENCE [LARGE SCALE GENOMIC DNA]</scope>
    <source>
        <strain evidence="6 7">RI</strain>
    </source>
</reference>
<reference evidence="6 7" key="1">
    <citation type="journal article" date="2012" name="Nucleic Acids Res.">
        <title>Sequencing of the smallest Apicomplexan genome from the human pathogen Babesia microti.</title>
        <authorList>
            <person name="Cornillot E."/>
            <person name="Hadj-Kaddour K."/>
            <person name="Dassouli A."/>
            <person name="Noel B."/>
            <person name="Ranwez V."/>
            <person name="Vacherie B."/>
            <person name="Augagneur Y."/>
            <person name="Bres V."/>
            <person name="Duclos A."/>
            <person name="Randazzo S."/>
            <person name="Carcy B."/>
            <person name="Debierre-Grockiego F."/>
            <person name="Delbecq S."/>
            <person name="Moubri-Menage K."/>
            <person name="Shams-Eldin H."/>
            <person name="Usmani-Brown S."/>
            <person name="Bringaud F."/>
            <person name="Wincker P."/>
            <person name="Vivares C.P."/>
            <person name="Schwarz R.T."/>
            <person name="Schetters T.P."/>
            <person name="Krause P.J."/>
            <person name="Gorenflot A."/>
            <person name="Berry V."/>
            <person name="Barbe V."/>
            <person name="Ben Mamoun C."/>
        </authorList>
    </citation>
    <scope>NUCLEOTIDE SEQUENCE [LARGE SCALE GENOMIC DNA]</scope>
    <source>
        <strain evidence="6 7">RI</strain>
    </source>
</reference>